<keyword evidence="7" id="KW-0720">Serine protease</keyword>
<dbReference type="InterPro" id="IPR050131">
    <property type="entry name" value="Peptidase_S8_subtilisin-like"/>
</dbReference>
<name>A0A370PKY6_ASPPH</name>
<evidence type="ECO:0000256" key="5">
    <source>
        <dbReference type="ARBA" id="ARBA00022670"/>
    </source>
</evidence>
<dbReference type="CDD" id="cd07491">
    <property type="entry name" value="Peptidases_S8_7"/>
    <property type="match status" value="1"/>
</dbReference>
<keyword evidence="5" id="KW-0645">Protease</keyword>
<evidence type="ECO:0000256" key="13">
    <source>
        <dbReference type="ARBA" id="ARBA00033459"/>
    </source>
</evidence>
<dbReference type="Gene3D" id="3.40.50.200">
    <property type="entry name" value="Peptidase S8/S53 domain"/>
    <property type="match status" value="1"/>
</dbReference>
<evidence type="ECO:0000313" key="16">
    <source>
        <dbReference type="EMBL" id="RDK42843.1"/>
    </source>
</evidence>
<keyword evidence="7" id="KW-0378">Hydrolase</keyword>
<comment type="similarity">
    <text evidence="2">Belongs to the peptidase S8 family.</text>
</comment>
<gene>
    <name evidence="16" type="ORF">M752DRAFT_318980</name>
</gene>
<dbReference type="SUPFAM" id="SSF52743">
    <property type="entry name" value="Subtilisin-like"/>
    <property type="match status" value="1"/>
</dbReference>
<dbReference type="PANTHER" id="PTHR43806">
    <property type="entry name" value="PEPTIDASE S8"/>
    <property type="match status" value="1"/>
</dbReference>
<feature type="compositionally biased region" description="Basic and acidic residues" evidence="14">
    <location>
        <begin position="616"/>
        <end position="636"/>
    </location>
</feature>
<evidence type="ECO:0000256" key="6">
    <source>
        <dbReference type="ARBA" id="ARBA00022729"/>
    </source>
</evidence>
<dbReference type="GO" id="GO:0004252">
    <property type="term" value="F:serine-type endopeptidase activity"/>
    <property type="evidence" value="ECO:0007669"/>
    <property type="project" value="InterPro"/>
</dbReference>
<dbReference type="GO" id="GO:0006508">
    <property type="term" value="P:proteolysis"/>
    <property type="evidence" value="ECO:0007669"/>
    <property type="project" value="UniProtKB-KW"/>
</dbReference>
<evidence type="ECO:0000313" key="17">
    <source>
        <dbReference type="Proteomes" id="UP000254937"/>
    </source>
</evidence>
<comment type="catalytic activity">
    <reaction evidence="1">
        <text>Hydrolysis of proteins with broad specificity, and of Bz-Arg-OEt &gt; Ac-Tyr-OEt. Does not hydrolyze peptide amides.</text>
        <dbReference type="EC" id="3.4.21.63"/>
    </reaction>
</comment>
<dbReference type="InterPro" id="IPR000209">
    <property type="entry name" value="Peptidase_S8/S53_dom"/>
</dbReference>
<proteinExistence type="inferred from homology"/>
<evidence type="ECO:0000259" key="15">
    <source>
        <dbReference type="Pfam" id="PF00082"/>
    </source>
</evidence>
<feature type="domain" description="Peptidase S8/S53" evidence="15">
    <location>
        <begin position="1005"/>
        <end position="1245"/>
    </location>
</feature>
<evidence type="ECO:0000256" key="10">
    <source>
        <dbReference type="ARBA" id="ARBA00031429"/>
    </source>
</evidence>
<reference evidence="16 17" key="1">
    <citation type="submission" date="2018-07" db="EMBL/GenBank/DDBJ databases">
        <title>Section-level genome sequencing of Aspergillus section Nigri to investigate inter- and intra-species variation.</title>
        <authorList>
            <consortium name="DOE Joint Genome Institute"/>
            <person name="Vesth T.C."/>
            <person name="Nybo J.L."/>
            <person name="Theobald S."/>
            <person name="Frisvad J.C."/>
            <person name="Larsen T.O."/>
            <person name="Nielsen K.F."/>
            <person name="Hoof J.B."/>
            <person name="Brandl J."/>
            <person name="Salamov A."/>
            <person name="Riley R."/>
            <person name="Gladden J.M."/>
            <person name="Phatale P."/>
            <person name="Nielsen M.T."/>
            <person name="Lyhne E.K."/>
            <person name="Kogle M.E."/>
            <person name="Strasser K."/>
            <person name="McDonnell E."/>
            <person name="Barry K."/>
            <person name="Clum A."/>
            <person name="Chen C."/>
            <person name="Nolan M."/>
            <person name="Sandor L."/>
            <person name="Kuo A."/>
            <person name="Lipzen A."/>
            <person name="Hainaut M."/>
            <person name="Drula E."/>
            <person name="Tsang A."/>
            <person name="Magnuson J.K."/>
            <person name="Henrissat B."/>
            <person name="Wiebenga A."/>
            <person name="Simmons B.A."/>
            <person name="Makela M.R."/>
            <person name="De vries R.P."/>
            <person name="Grigoriev I.V."/>
            <person name="Mortensen U.H."/>
            <person name="Baker S.E."/>
            <person name="Andersen M.R."/>
        </authorList>
    </citation>
    <scope>NUCLEOTIDE SEQUENCE [LARGE SCALE GENOMIC DNA]</scope>
    <source>
        <strain evidence="16 17">ATCC 13157</strain>
    </source>
</reference>
<dbReference type="PANTHER" id="PTHR43806:SF58">
    <property type="entry name" value="ALKALINE PROTEASE 1-RELATED"/>
    <property type="match status" value="1"/>
</dbReference>
<dbReference type="InterPro" id="IPR036852">
    <property type="entry name" value="Peptidase_S8/S53_dom_sf"/>
</dbReference>
<accession>A0A370PKY6</accession>
<keyword evidence="8" id="KW-0865">Zymogen</keyword>
<feature type="region of interest" description="Disordered" evidence="14">
    <location>
        <begin position="813"/>
        <end position="836"/>
    </location>
</feature>
<feature type="region of interest" description="Disordered" evidence="14">
    <location>
        <begin position="688"/>
        <end position="730"/>
    </location>
</feature>
<feature type="region of interest" description="Disordered" evidence="14">
    <location>
        <begin position="591"/>
        <end position="645"/>
    </location>
</feature>
<evidence type="ECO:0000256" key="9">
    <source>
        <dbReference type="ARBA" id="ARBA00031236"/>
    </source>
</evidence>
<keyword evidence="17" id="KW-1185">Reference proteome</keyword>
<evidence type="ECO:0000256" key="3">
    <source>
        <dbReference type="ARBA" id="ARBA00011951"/>
    </source>
</evidence>
<organism evidence="16 17">
    <name type="scientific">Aspergillus phoenicis ATCC 13157</name>
    <dbReference type="NCBI Taxonomy" id="1353007"/>
    <lineage>
        <taxon>Eukaryota</taxon>
        <taxon>Fungi</taxon>
        <taxon>Dikarya</taxon>
        <taxon>Ascomycota</taxon>
        <taxon>Pezizomycotina</taxon>
        <taxon>Eurotiomycetes</taxon>
        <taxon>Eurotiomycetidae</taxon>
        <taxon>Eurotiales</taxon>
        <taxon>Aspergillaceae</taxon>
        <taxon>Aspergillus</taxon>
    </lineage>
</organism>
<dbReference type="Proteomes" id="UP000254937">
    <property type="component" value="Unassembled WGS sequence"/>
</dbReference>
<evidence type="ECO:0000256" key="11">
    <source>
        <dbReference type="ARBA" id="ARBA00031855"/>
    </source>
</evidence>
<evidence type="ECO:0000256" key="14">
    <source>
        <dbReference type="SAM" id="MobiDB-lite"/>
    </source>
</evidence>
<evidence type="ECO:0000256" key="8">
    <source>
        <dbReference type="ARBA" id="ARBA00023145"/>
    </source>
</evidence>
<dbReference type="EC" id="3.4.21.63" evidence="3"/>
<keyword evidence="6" id="KW-0732">Signal</keyword>
<evidence type="ECO:0000256" key="4">
    <source>
        <dbReference type="ARBA" id="ARBA00019429"/>
    </source>
</evidence>
<dbReference type="EMBL" id="KZ851852">
    <property type="protein sequence ID" value="RDK42843.1"/>
    <property type="molecule type" value="Genomic_DNA"/>
</dbReference>
<evidence type="ECO:0000256" key="12">
    <source>
        <dbReference type="ARBA" id="ARBA00033045"/>
    </source>
</evidence>
<evidence type="ECO:0000256" key="7">
    <source>
        <dbReference type="ARBA" id="ARBA00022825"/>
    </source>
</evidence>
<sequence length="1345" mass="151250">MNLASLDDELWLSDLTEDEEGGSTDPRSFSLELTYQGPAGDFRTRNKPGQLQRAVVSNFEMGRRSKSAYQVSCEAKAMIHGRWGGAGPDSCDWASLLVYEFQFHSYRGRRLKQADIRFRFEPVPGQSNELAVTGIRPDRVFKIARTEQSEHSMTGLELKLGSQPLAGAVNTSFSVSKWDEVEKVTVHHTVVTGDRPADIYGSQHEAHFSLSENRSQKDGIPTRLTACILLRRGTEDDFACVPYIRVTPDFKTWVGQLFSSRDKDDPIWFRPSEPAFDQLEKGIVLDAGNLGATNLDQLWGCAMYTECNNVGNTSPSSPAMDDCELDTASDDFTHSDNEYGWERLSWDERVKDLTGHLRNGETWESMESAVSEFRDHDNREVPTLLHHLSKDKLAHGFYDLPESTRVCILDCLLQVHLLDDDAISEHAQANEIGEDETPFPILISALKHVNLSFLYTILTNLKDPLLQLLQIPHGSKRRNPLHEAFRVLYLKQRSVNKISSVSNKEGMKADLRVLTQIVHDWVELAPQSALAARDNDGNAPLHYAMNYNLCYYLDAKSISSRMQVECLFNKEGKSPYLTYLDSESWFAEKQHTSSSSKPAAVNGVSGSKPNLVRLGIEGKRVEGKEKPGEEARRETQNEPSQPLCMPSHSDPLTISWTGLAPPDRFQATSLSLPPSWVRNPKVLLFTQDNRKPAASESMLRSPSMRSRAGAPKEPTPYQIQQSRVENSRRKEAADEIRQYLRLCYLRNMSDVDAKNLLYGNVASDKNLYFDATHLRGRGPAQIVQLIQKLARAGGFEDTLSYVKIPQLSEPYWLPEPASKANTTNDKRGPNGVGSQRKATVGRNALVSVFDELAATGVQRILRLQVEDHGHELAHSDTAIERAIRGWNYRGESDPFELIRDAAPEINTLHLHWSGGQTALRGWADTILDLHPQFKELTSIHLHAYQTSHQERIIDTRADEETHYSPGHGDSTNEKQYHWVTRMEEFRDAMLKVHEVSKDIVDLPRVRVALIDDGLDYSDFDVYPHTEVRGFSCYPPIGQTEHPWHTSTNGHGTAMANMILRINPWIRLLVIRIHDGVSYANPSSPSRTIHPDSAAHAVEVAIKHNVDVISMSWTLRKRISEFRSSDPGSLGKKSIDEPGIERLEKAIKEAADKNILMVCSAADDIELLGKDNLPFCAAEHNIFRIGSCNSQAQRDPMTENRETISYFLPGIQVPEARRPHSVKPIVYHDGSSIATALAAGLISMILHCARYMAQCRGCQNSSQDGSNESELFKQRAERLRMHKNMQTALNNIVRSHGSEEPEDPKQLPVYGLFAETANKLENAIGWQKIERLGELVRYLCHNVKVD</sequence>
<protein>
    <recommendedName>
        <fullName evidence="4">Alkaline protease 1</fullName>
        <ecNumber evidence="3">3.4.21.63</ecNumber>
    </recommendedName>
    <alternativeName>
        <fullName evidence="13">Aspergillopeptidase B</fullName>
    </alternativeName>
    <alternativeName>
        <fullName evidence="12">Aspergillus proteinase B</fullName>
    </alternativeName>
    <alternativeName>
        <fullName evidence="11">Elastase</fullName>
    </alternativeName>
    <alternativeName>
        <fullName evidence="10">Elastinolytic serine proteinase</fullName>
    </alternativeName>
    <alternativeName>
        <fullName evidence="9">Oryzin</fullName>
    </alternativeName>
</protein>
<evidence type="ECO:0000256" key="1">
    <source>
        <dbReference type="ARBA" id="ARBA00001242"/>
    </source>
</evidence>
<dbReference type="Pfam" id="PF00082">
    <property type="entry name" value="Peptidase_S8"/>
    <property type="match status" value="1"/>
</dbReference>
<evidence type="ECO:0000256" key="2">
    <source>
        <dbReference type="ARBA" id="ARBA00011073"/>
    </source>
</evidence>